<dbReference type="EMBL" id="BAAAWD010000028">
    <property type="protein sequence ID" value="GAA3038015.1"/>
    <property type="molecule type" value="Genomic_DNA"/>
</dbReference>
<keyword evidence="2" id="KW-1185">Reference proteome</keyword>
<dbReference type="Proteomes" id="UP001499930">
    <property type="component" value="Unassembled WGS sequence"/>
</dbReference>
<organism evidence="1 2">
    <name type="scientific">Streptosporangium longisporum</name>
    <dbReference type="NCBI Taxonomy" id="46187"/>
    <lineage>
        <taxon>Bacteria</taxon>
        <taxon>Bacillati</taxon>
        <taxon>Actinomycetota</taxon>
        <taxon>Actinomycetes</taxon>
        <taxon>Streptosporangiales</taxon>
        <taxon>Streptosporangiaceae</taxon>
        <taxon>Streptosporangium</taxon>
    </lineage>
</organism>
<accession>A0ABP6LD71</accession>
<evidence type="ECO:0000313" key="2">
    <source>
        <dbReference type="Proteomes" id="UP001499930"/>
    </source>
</evidence>
<name>A0ABP6LD71_9ACTN</name>
<comment type="caution">
    <text evidence="1">The sequence shown here is derived from an EMBL/GenBank/DDBJ whole genome shotgun (WGS) entry which is preliminary data.</text>
</comment>
<evidence type="ECO:0000313" key="1">
    <source>
        <dbReference type="EMBL" id="GAA3038015.1"/>
    </source>
</evidence>
<protein>
    <submittedName>
        <fullName evidence="1">Uncharacterized protein</fullName>
    </submittedName>
</protein>
<sequence length="84" mass="9036">MFRTTCARVRAACTRSARDGGVATHSHVAGLIAGGQGSSVQLGEGAHLLLTKSTYTSFASSGRGPWWTRDEELARRVSERRYPA</sequence>
<reference evidence="2" key="1">
    <citation type="journal article" date="2019" name="Int. J. Syst. Evol. Microbiol.">
        <title>The Global Catalogue of Microorganisms (GCM) 10K type strain sequencing project: providing services to taxonomists for standard genome sequencing and annotation.</title>
        <authorList>
            <consortium name="The Broad Institute Genomics Platform"/>
            <consortium name="The Broad Institute Genome Sequencing Center for Infectious Disease"/>
            <person name="Wu L."/>
            <person name="Ma J."/>
        </authorList>
    </citation>
    <scope>NUCLEOTIDE SEQUENCE [LARGE SCALE GENOMIC DNA]</scope>
    <source>
        <strain evidence="2">JCM 3106</strain>
    </source>
</reference>
<proteinExistence type="predicted"/>
<gene>
    <name evidence="1" type="ORF">GCM10017559_77480</name>
</gene>